<proteinExistence type="predicted"/>
<reference evidence="1" key="1">
    <citation type="submission" date="2014-11" db="EMBL/GenBank/DDBJ databases">
        <authorList>
            <person name="Amaro Gonzalez C."/>
        </authorList>
    </citation>
    <scope>NUCLEOTIDE SEQUENCE</scope>
</reference>
<reference evidence="1" key="2">
    <citation type="journal article" date="2015" name="Fish Shellfish Immunol.">
        <title>Early steps in the European eel (Anguilla anguilla)-Vibrio vulnificus interaction in the gills: Role of the RtxA13 toxin.</title>
        <authorList>
            <person name="Callol A."/>
            <person name="Pajuelo D."/>
            <person name="Ebbesson L."/>
            <person name="Teles M."/>
            <person name="MacKenzie S."/>
            <person name="Amaro C."/>
        </authorList>
    </citation>
    <scope>NUCLEOTIDE SEQUENCE</scope>
</reference>
<evidence type="ECO:0000313" key="1">
    <source>
        <dbReference type="EMBL" id="JAH82316.1"/>
    </source>
</evidence>
<sequence length="23" mass="2531">MDPAEVLLCCFSSPYSSKITPEL</sequence>
<dbReference type="AlphaFoldDB" id="A0A0E9VW54"/>
<name>A0A0E9VW54_ANGAN</name>
<protein>
    <submittedName>
        <fullName evidence="1">Uncharacterized protein</fullName>
    </submittedName>
</protein>
<organism evidence="1">
    <name type="scientific">Anguilla anguilla</name>
    <name type="common">European freshwater eel</name>
    <name type="synonym">Muraena anguilla</name>
    <dbReference type="NCBI Taxonomy" id="7936"/>
    <lineage>
        <taxon>Eukaryota</taxon>
        <taxon>Metazoa</taxon>
        <taxon>Chordata</taxon>
        <taxon>Craniata</taxon>
        <taxon>Vertebrata</taxon>
        <taxon>Euteleostomi</taxon>
        <taxon>Actinopterygii</taxon>
        <taxon>Neopterygii</taxon>
        <taxon>Teleostei</taxon>
        <taxon>Anguilliformes</taxon>
        <taxon>Anguillidae</taxon>
        <taxon>Anguilla</taxon>
    </lineage>
</organism>
<dbReference type="EMBL" id="GBXM01026261">
    <property type="protein sequence ID" value="JAH82316.1"/>
    <property type="molecule type" value="Transcribed_RNA"/>
</dbReference>
<accession>A0A0E9VW54</accession>